<dbReference type="RefSeq" id="WP_114013578.1">
    <property type="nucleotide sequence ID" value="NZ_QOIM01000018.1"/>
</dbReference>
<dbReference type="InterPro" id="IPR053144">
    <property type="entry name" value="Acetyltransferase_Butenolide"/>
</dbReference>
<dbReference type="InterPro" id="IPR000182">
    <property type="entry name" value="GNAT_dom"/>
</dbReference>
<evidence type="ECO:0000313" key="2">
    <source>
        <dbReference type="EMBL" id="RCG25184.1"/>
    </source>
</evidence>
<keyword evidence="3" id="KW-1185">Reference proteome</keyword>
<reference evidence="2 3" key="1">
    <citation type="submission" date="2018-06" db="EMBL/GenBank/DDBJ databases">
        <title>Streptomyces reniochalinae sp. nov. and Streptomyces diacarnus sp. nov. from marine sponges.</title>
        <authorList>
            <person name="Li L."/>
        </authorList>
    </citation>
    <scope>NUCLEOTIDE SEQUENCE [LARGE SCALE GENOMIC DNA]</scope>
    <source>
        <strain evidence="2 3">LHW50302</strain>
    </source>
</reference>
<feature type="domain" description="N-acetyltransferase" evidence="1">
    <location>
        <begin position="20"/>
        <end position="149"/>
    </location>
</feature>
<dbReference type="CDD" id="cd04301">
    <property type="entry name" value="NAT_SF"/>
    <property type="match status" value="1"/>
</dbReference>
<dbReference type="EMBL" id="QOIM01000018">
    <property type="protein sequence ID" value="RCG25184.1"/>
    <property type="molecule type" value="Genomic_DNA"/>
</dbReference>
<sequence length="149" mass="15853">MTTSTNHYTYEVGAGVPDVETFRALRHACGMGPRPVEAVARGLPGTWYGVVVEAVPTHGEEATGRIVGMGRVIGDGGSCFQIADVCVLPAHQGRGLGKRIMAELTGELERRAPAGAYVSLIADGDAYHLYSRFGFTETAPHSIGMHRKV</sequence>
<dbReference type="InterPro" id="IPR016181">
    <property type="entry name" value="Acyl_CoA_acyltransferase"/>
</dbReference>
<gene>
    <name evidence="2" type="ORF">DQ392_01350</name>
</gene>
<name>A0A367F486_9ACTN</name>
<dbReference type="PANTHER" id="PTHR43233:SF1">
    <property type="entry name" value="FAMILY N-ACETYLTRANSFERASE, PUTATIVE (AFU_ORTHOLOGUE AFUA_6G03350)-RELATED"/>
    <property type="match status" value="1"/>
</dbReference>
<accession>A0A367F486</accession>
<dbReference type="OrthoDB" id="3190820at2"/>
<protein>
    <submittedName>
        <fullName evidence="2">N-acetyltransferase</fullName>
    </submittedName>
</protein>
<proteinExistence type="predicted"/>
<dbReference type="PROSITE" id="PS51186">
    <property type="entry name" value="GNAT"/>
    <property type="match status" value="1"/>
</dbReference>
<dbReference type="GO" id="GO:0016747">
    <property type="term" value="F:acyltransferase activity, transferring groups other than amino-acyl groups"/>
    <property type="evidence" value="ECO:0007669"/>
    <property type="project" value="InterPro"/>
</dbReference>
<dbReference type="Gene3D" id="3.40.630.30">
    <property type="match status" value="1"/>
</dbReference>
<comment type="caution">
    <text evidence="2">The sequence shown here is derived from an EMBL/GenBank/DDBJ whole genome shotgun (WGS) entry which is preliminary data.</text>
</comment>
<keyword evidence="2" id="KW-0808">Transferase</keyword>
<evidence type="ECO:0000313" key="3">
    <source>
        <dbReference type="Proteomes" id="UP000253507"/>
    </source>
</evidence>
<evidence type="ECO:0000259" key="1">
    <source>
        <dbReference type="PROSITE" id="PS51186"/>
    </source>
</evidence>
<organism evidence="2 3">
    <name type="scientific">Streptomyces reniochalinae</name>
    <dbReference type="NCBI Taxonomy" id="2250578"/>
    <lineage>
        <taxon>Bacteria</taxon>
        <taxon>Bacillati</taxon>
        <taxon>Actinomycetota</taxon>
        <taxon>Actinomycetes</taxon>
        <taxon>Kitasatosporales</taxon>
        <taxon>Streptomycetaceae</taxon>
        <taxon>Streptomyces</taxon>
    </lineage>
</organism>
<dbReference type="SUPFAM" id="SSF55729">
    <property type="entry name" value="Acyl-CoA N-acyltransferases (Nat)"/>
    <property type="match status" value="1"/>
</dbReference>
<dbReference type="Pfam" id="PF13508">
    <property type="entry name" value="Acetyltransf_7"/>
    <property type="match status" value="1"/>
</dbReference>
<dbReference type="Proteomes" id="UP000253507">
    <property type="component" value="Unassembled WGS sequence"/>
</dbReference>
<dbReference type="AlphaFoldDB" id="A0A367F486"/>
<dbReference type="PANTHER" id="PTHR43233">
    <property type="entry name" value="FAMILY N-ACETYLTRANSFERASE, PUTATIVE (AFU_ORTHOLOGUE AFUA_6G03350)-RELATED"/>
    <property type="match status" value="1"/>
</dbReference>